<dbReference type="Proteomes" id="UP000265100">
    <property type="component" value="Chromosome 3"/>
</dbReference>
<keyword evidence="3 6" id="KW-0802">TPR repeat</keyword>
<sequence>MTEGSSALLRRLQQLQCHFTWDLKKDVDLKNLSTRLQDHIKLQLGQRGAVARSYSFLAYVRYLQNQREEALSLLNQSEETIRERHGDESERRLIVTYGDMAWLKYHAGDFAQSQSYCKKVEDILVKYPTGSSASLLPEVYGEQAWTYLKLSKSYYLQAVDSFRKALEIQTDDIEWNAGYAIALFRTEEWVLENLQETEEPPSIKQLHFALELNPDDAVLQSMLAVKLGAYKKYKEAEGLLKKALKTDPDNPHVSRYVGKYFRNHHQLDESIDMLERALKRTTQSSFIHHQLALCYKRKKIAEQSHKPFSNQREVRCWRRCCIREFEMAVKIKPSFHLAWADLALLYAEERNFRRYSSVESSSDSCLFARRMFVIITIISLFLRAEEIFQQCLVKLPECDESLSQAIHQRFGDFHYHHKRNEAQAIVHYTKGLLIPLKKYEKKLCAKKLKKIAERRLSRNPGDGEALALLGQVARAEGNRKEAADFYEKALNCDKDNEEYLSALCELRLELQGSSSD</sequence>
<keyword evidence="4" id="KW-0391">Immunity</keyword>
<reference evidence="7" key="1">
    <citation type="submission" date="2018-05" db="EMBL/GenBank/DDBJ databases">
        <authorList>
            <person name="Datahose"/>
        </authorList>
    </citation>
    <scope>NUCLEOTIDE SEQUENCE</scope>
</reference>
<dbReference type="Bgee" id="ENSACLG00000021290">
    <property type="expression patterns" value="Expressed in liver and 5 other cell types or tissues"/>
</dbReference>
<dbReference type="InterPro" id="IPR011990">
    <property type="entry name" value="TPR-like_helical_dom_sf"/>
</dbReference>
<dbReference type="PANTHER" id="PTHR10271">
    <property type="entry name" value="INTERFERON-INDUCED PROTEIN WITH TETRATRICOPEPTIDE REPEATS"/>
    <property type="match status" value="1"/>
</dbReference>
<dbReference type="InterPro" id="IPR019734">
    <property type="entry name" value="TPR_rpt"/>
</dbReference>
<dbReference type="AlphaFoldDB" id="A0A3P8QQU2"/>
<keyword evidence="8" id="KW-1185">Reference proteome</keyword>
<dbReference type="OMA" id="YERAKTC"/>
<dbReference type="PROSITE" id="PS50005">
    <property type="entry name" value="TPR"/>
    <property type="match status" value="1"/>
</dbReference>
<dbReference type="PANTHER" id="PTHR10271:SF29">
    <property type="entry name" value="INTERFERON-INDUCED PROTEIN WITH TETRATRICOPEPTIDE REPEATS-RELATED"/>
    <property type="match status" value="1"/>
</dbReference>
<accession>A0A3P8QQU2</accession>
<evidence type="ECO:0000313" key="7">
    <source>
        <dbReference type="Ensembl" id="ENSACLP00000031384.1"/>
    </source>
</evidence>
<reference evidence="7" key="2">
    <citation type="submission" date="2025-08" db="UniProtKB">
        <authorList>
            <consortium name="Ensembl"/>
        </authorList>
    </citation>
    <scope>IDENTIFICATION</scope>
</reference>
<dbReference type="GO" id="GO:0005829">
    <property type="term" value="C:cytosol"/>
    <property type="evidence" value="ECO:0007669"/>
    <property type="project" value="TreeGrafter"/>
</dbReference>
<dbReference type="SMART" id="SM00028">
    <property type="entry name" value="TPR"/>
    <property type="match status" value="6"/>
</dbReference>
<organism evidence="7 8">
    <name type="scientific">Astatotilapia calliptera</name>
    <name type="common">Eastern happy</name>
    <name type="synonym">Chromis callipterus</name>
    <dbReference type="NCBI Taxonomy" id="8154"/>
    <lineage>
        <taxon>Eukaryota</taxon>
        <taxon>Metazoa</taxon>
        <taxon>Chordata</taxon>
        <taxon>Craniata</taxon>
        <taxon>Vertebrata</taxon>
        <taxon>Euteleostomi</taxon>
        <taxon>Actinopterygii</taxon>
        <taxon>Neopterygii</taxon>
        <taxon>Teleostei</taxon>
        <taxon>Neoteleostei</taxon>
        <taxon>Acanthomorphata</taxon>
        <taxon>Ovalentaria</taxon>
        <taxon>Cichlomorphae</taxon>
        <taxon>Cichliformes</taxon>
        <taxon>Cichlidae</taxon>
        <taxon>African cichlids</taxon>
        <taxon>Pseudocrenilabrinae</taxon>
        <taxon>Haplochromini</taxon>
        <taxon>Astatotilapia</taxon>
    </lineage>
</organism>
<dbReference type="SUPFAM" id="SSF48452">
    <property type="entry name" value="TPR-like"/>
    <property type="match status" value="2"/>
</dbReference>
<keyword evidence="2" id="KW-0677">Repeat</keyword>
<dbReference type="Gene3D" id="1.25.40.10">
    <property type="entry name" value="Tetratricopeptide repeat domain"/>
    <property type="match status" value="4"/>
</dbReference>
<evidence type="ECO:0000256" key="4">
    <source>
        <dbReference type="ARBA" id="ARBA00022859"/>
    </source>
</evidence>
<proteinExistence type="inferred from homology"/>
<dbReference type="GeneTree" id="ENSGT00950000182946"/>
<dbReference type="Ensembl" id="ENSACLT00000032119.2">
    <property type="protein sequence ID" value="ENSACLP00000031384.1"/>
    <property type="gene ID" value="ENSACLG00000021290.2"/>
</dbReference>
<name>A0A3P8QQU2_ASTCA</name>
<dbReference type="GO" id="GO:0045087">
    <property type="term" value="P:innate immune response"/>
    <property type="evidence" value="ECO:0007669"/>
    <property type="project" value="UniProtKB-KW"/>
</dbReference>
<comment type="similarity">
    <text evidence="5">Belongs to the IFIT family.</text>
</comment>
<dbReference type="STRING" id="8154.ENSACLP00000031391"/>
<evidence type="ECO:0000256" key="3">
    <source>
        <dbReference type="ARBA" id="ARBA00022803"/>
    </source>
</evidence>
<feature type="repeat" description="TPR" evidence="6">
    <location>
        <begin position="463"/>
        <end position="496"/>
    </location>
</feature>
<keyword evidence="1" id="KW-0399">Innate immunity</keyword>
<evidence type="ECO:0000256" key="2">
    <source>
        <dbReference type="ARBA" id="ARBA00022737"/>
    </source>
</evidence>
<evidence type="ECO:0000256" key="6">
    <source>
        <dbReference type="PROSITE-ProRule" id="PRU00339"/>
    </source>
</evidence>
<evidence type="ECO:0000256" key="5">
    <source>
        <dbReference type="ARBA" id="ARBA00038336"/>
    </source>
</evidence>
<dbReference type="GO" id="GO:0051607">
    <property type="term" value="P:defense response to virus"/>
    <property type="evidence" value="ECO:0007669"/>
    <property type="project" value="TreeGrafter"/>
</dbReference>
<reference evidence="7" key="3">
    <citation type="submission" date="2025-09" db="UniProtKB">
        <authorList>
            <consortium name="Ensembl"/>
        </authorList>
    </citation>
    <scope>IDENTIFICATION</scope>
</reference>
<evidence type="ECO:0000256" key="1">
    <source>
        <dbReference type="ARBA" id="ARBA00022588"/>
    </source>
</evidence>
<dbReference type="FunFam" id="1.25.40.10:FF:000036">
    <property type="entry name" value="interferon-induced protein with tetratricopeptide repeats 5"/>
    <property type="match status" value="1"/>
</dbReference>
<protein>
    <submittedName>
        <fullName evidence="7">Uncharacterized protein</fullName>
    </submittedName>
</protein>
<evidence type="ECO:0000313" key="8">
    <source>
        <dbReference type="Proteomes" id="UP000265100"/>
    </source>
</evidence>